<dbReference type="Proteomes" id="UP000593576">
    <property type="component" value="Unassembled WGS sequence"/>
</dbReference>
<dbReference type="Pfam" id="PF14372">
    <property type="entry name" value="hAT-like_RNase-H"/>
    <property type="match status" value="1"/>
</dbReference>
<dbReference type="EMBL" id="JABFAF010279901">
    <property type="protein sequence ID" value="MBA0881793.1"/>
    <property type="molecule type" value="Genomic_DNA"/>
</dbReference>
<dbReference type="InterPro" id="IPR025525">
    <property type="entry name" value="hAT-like_transposase_RNase-H"/>
</dbReference>
<dbReference type="AlphaFoldDB" id="A0A7J9NEN8"/>
<gene>
    <name evidence="2" type="ORF">Goshw_005111</name>
</gene>
<proteinExistence type="predicted"/>
<name>A0A7J9NEN8_GOSSC</name>
<feature type="domain" description="hAT-like transposase RNase-H fold" evidence="1">
    <location>
        <begin position="1"/>
        <end position="65"/>
    </location>
</feature>
<evidence type="ECO:0000259" key="1">
    <source>
        <dbReference type="Pfam" id="PF14372"/>
    </source>
</evidence>
<accession>A0A7J9NEN8</accession>
<comment type="caution">
    <text evidence="2">The sequence shown here is derived from an EMBL/GenBank/DDBJ whole genome shotgun (WGS) entry which is preliminary data.</text>
</comment>
<dbReference type="PANTHER" id="PTHR23272:SF189">
    <property type="entry name" value="ZINC FINGER BED DOMAIN-CONTAINING PROTEIN RICESLEEPER 1-LIKE"/>
    <property type="match status" value="1"/>
</dbReference>
<keyword evidence="3" id="KW-1185">Reference proteome</keyword>
<sequence>MVKQMQEKFNKYWTEYSLILSCAAILDPHYKLNYVQYCFTTIYGIHASDFVQTILRNLRIWFDEYVKKSKSTFSSLTGSSNILDNNPVDPSLHQHNVNNAHFGGDYDDSDGYKRMGKKVITPFKSSLNLKTVQAIVCFDDWMPAKGFSKGNYYSRLIVIIL</sequence>
<evidence type="ECO:0000313" key="3">
    <source>
        <dbReference type="Proteomes" id="UP000593576"/>
    </source>
</evidence>
<dbReference type="PANTHER" id="PTHR23272">
    <property type="entry name" value="BED FINGER-RELATED"/>
    <property type="match status" value="1"/>
</dbReference>
<protein>
    <recommendedName>
        <fullName evidence="1">hAT-like transposase RNase-H fold domain-containing protein</fullName>
    </recommendedName>
</protein>
<dbReference type="OrthoDB" id="1704342at2759"/>
<dbReference type="GO" id="GO:0003677">
    <property type="term" value="F:DNA binding"/>
    <property type="evidence" value="ECO:0007669"/>
    <property type="project" value="InterPro"/>
</dbReference>
<dbReference type="SUPFAM" id="SSF53098">
    <property type="entry name" value="Ribonuclease H-like"/>
    <property type="match status" value="1"/>
</dbReference>
<organism evidence="2 3">
    <name type="scientific">Gossypium schwendimanii</name>
    <name type="common">Cotton</name>
    <dbReference type="NCBI Taxonomy" id="34291"/>
    <lineage>
        <taxon>Eukaryota</taxon>
        <taxon>Viridiplantae</taxon>
        <taxon>Streptophyta</taxon>
        <taxon>Embryophyta</taxon>
        <taxon>Tracheophyta</taxon>
        <taxon>Spermatophyta</taxon>
        <taxon>Magnoliopsida</taxon>
        <taxon>eudicotyledons</taxon>
        <taxon>Gunneridae</taxon>
        <taxon>Pentapetalae</taxon>
        <taxon>rosids</taxon>
        <taxon>malvids</taxon>
        <taxon>Malvales</taxon>
        <taxon>Malvaceae</taxon>
        <taxon>Malvoideae</taxon>
        <taxon>Gossypium</taxon>
    </lineage>
</organism>
<reference evidence="2 3" key="1">
    <citation type="journal article" date="2019" name="Genome Biol. Evol.">
        <title>Insights into the evolution of the New World diploid cottons (Gossypium, subgenus Houzingenia) based on genome sequencing.</title>
        <authorList>
            <person name="Grover C.E."/>
            <person name="Arick M.A. 2nd"/>
            <person name="Thrash A."/>
            <person name="Conover J.L."/>
            <person name="Sanders W.S."/>
            <person name="Peterson D.G."/>
            <person name="Frelichowski J.E."/>
            <person name="Scheffler J.A."/>
            <person name="Scheffler B.E."/>
            <person name="Wendel J.F."/>
        </authorList>
    </citation>
    <scope>NUCLEOTIDE SEQUENCE [LARGE SCALE GENOMIC DNA]</scope>
    <source>
        <strain evidence="2">1</strain>
        <tissue evidence="2">Leaf</tissue>
    </source>
</reference>
<dbReference type="InterPro" id="IPR012337">
    <property type="entry name" value="RNaseH-like_sf"/>
</dbReference>
<evidence type="ECO:0000313" key="2">
    <source>
        <dbReference type="EMBL" id="MBA0881793.1"/>
    </source>
</evidence>